<name>A0A396Z5P0_9LEPT</name>
<gene>
    <name evidence="1" type="ORF">DLM75_10575</name>
</gene>
<comment type="caution">
    <text evidence="1">The sequence shown here is derived from an EMBL/GenBank/DDBJ whole genome shotgun (WGS) entry which is preliminary data.</text>
</comment>
<evidence type="ECO:0000313" key="1">
    <source>
        <dbReference type="EMBL" id="RHX90812.1"/>
    </source>
</evidence>
<protein>
    <submittedName>
        <fullName evidence="1">Uncharacterized protein</fullName>
    </submittedName>
</protein>
<reference evidence="2" key="1">
    <citation type="submission" date="2018-05" db="EMBL/GenBank/DDBJ databases">
        <title>Leptospira yasudae sp. nov. and Leptospira stimsonii sp. nov., two pathogenic species of the genus Leptospira isolated from environmental sources.</title>
        <authorList>
            <person name="Casanovas-Massana A."/>
            <person name="Hamond C."/>
            <person name="Santos L.A."/>
            <person name="Hacker K.P."/>
            <person name="Balassiano I."/>
            <person name="Medeiros M.A."/>
            <person name="Reis M.G."/>
            <person name="Ko A.I."/>
            <person name="Wunder E.A."/>
        </authorList>
    </citation>
    <scope>NUCLEOTIDE SEQUENCE [LARGE SCALE GENOMIC DNA]</scope>
    <source>
        <strain evidence="2">Yale</strain>
    </source>
</reference>
<accession>A0A396Z5P0</accession>
<sequence length="315" mass="34604">MINRLIISIFFFYLGVFTLNCNSQKTENGNELLAIGALAMNSNNEEVLLPAEIASISPANEATYSLDWNDLGTKAFNAGVYSNSHDPMNNGNVQIRRILPTTKLILEVQFTEDVRQGTISVTRRGNSIAGNFLLLNSRTARFESTEAADLAEVFPYSATASGFTKVSDNVQIRSVTWKFRTNFSGSKGSETAIAETCTIVAGKNNCAITAVQRMPESLQDVAKANDLTYLKHELSYRNSGINLDGLFSVLCEHANGASIVTRKAQSKEYWFLETLYTLLDVPALPTNPATYEITSTTDISTSHSSFSQSRVFTKN</sequence>
<dbReference type="AlphaFoldDB" id="A0A396Z5P0"/>
<proteinExistence type="predicted"/>
<evidence type="ECO:0000313" key="2">
    <source>
        <dbReference type="Proteomes" id="UP000265798"/>
    </source>
</evidence>
<dbReference type="EMBL" id="QHCT01000002">
    <property type="protein sequence ID" value="RHX90812.1"/>
    <property type="molecule type" value="Genomic_DNA"/>
</dbReference>
<organism evidence="1 2">
    <name type="scientific">Leptospira stimsonii</name>
    <dbReference type="NCBI Taxonomy" id="2202203"/>
    <lineage>
        <taxon>Bacteria</taxon>
        <taxon>Pseudomonadati</taxon>
        <taxon>Spirochaetota</taxon>
        <taxon>Spirochaetia</taxon>
        <taxon>Leptospirales</taxon>
        <taxon>Leptospiraceae</taxon>
        <taxon>Leptospira</taxon>
    </lineage>
</organism>
<dbReference type="RefSeq" id="WP_118968456.1">
    <property type="nucleotide sequence ID" value="NZ_QHCT01000002.1"/>
</dbReference>
<dbReference type="Proteomes" id="UP000265798">
    <property type="component" value="Unassembled WGS sequence"/>
</dbReference>